<evidence type="ECO:0000256" key="1">
    <source>
        <dbReference type="SAM" id="MobiDB-lite"/>
    </source>
</evidence>
<feature type="domain" description="DUF569" evidence="2">
    <location>
        <begin position="221"/>
        <end position="300"/>
    </location>
</feature>
<dbReference type="EMBL" id="JAAALK010000079">
    <property type="protein sequence ID" value="KAG8097984.1"/>
    <property type="molecule type" value="Genomic_DNA"/>
</dbReference>
<evidence type="ECO:0000259" key="2">
    <source>
        <dbReference type="Pfam" id="PF22932"/>
    </source>
</evidence>
<evidence type="ECO:0000313" key="3">
    <source>
        <dbReference type="EMBL" id="KAG8097984.1"/>
    </source>
</evidence>
<dbReference type="PANTHER" id="PTHR31205">
    <property type="entry name" value="ACTIN CROSS-LINKING PROTEIN (DUF569)"/>
    <property type="match status" value="1"/>
</dbReference>
<sequence length="318" mass="35560">MSSSSGSGDGSRRCRPGPGPERSFLDAPTHPLRLGVAPFESGQYVRLRNRGRGGYLFADESGRGLSIDSRRGMINTVWGVHILQPPHTVRVLLFGAYGRHVAFAPLDAPRPGHIGYYAAQRKFDEMDDTYVMWWTTPGTRGSVVLLNGNPANLMALRANGRYRRWNTGVSLEAINRTRVSSMMEWEVQIIPMRVERPLYQLGRTRRFGPQGRGSQEIIMVNFDLADVNGNINGRGGTIGAFYGRSLIELGYKLEERFRPLGDGYVFRNMTLFIRGGQLGQLFPLLTDLPLRDDDIDIVVFMAGTSGHNRLRFPDVDAE</sequence>
<dbReference type="InterPro" id="IPR054726">
    <property type="entry name" value="Ubiq_DUF569-assoc"/>
</dbReference>
<dbReference type="PANTHER" id="PTHR31205:SF4">
    <property type="entry name" value="DUF569 DOMAIN-CONTAINING PROTEIN"/>
    <property type="match status" value="1"/>
</dbReference>
<accession>A0A8J5WZA6</accession>
<gene>
    <name evidence="3" type="ORF">GUJ93_ZPchr0013g34487</name>
</gene>
<dbReference type="Pfam" id="PF22932">
    <property type="entry name" value="Ubiq_DUF_assoc"/>
    <property type="match status" value="1"/>
</dbReference>
<dbReference type="OrthoDB" id="650916at2759"/>
<dbReference type="Proteomes" id="UP000729402">
    <property type="component" value="Unassembled WGS sequence"/>
</dbReference>
<reference evidence="3" key="2">
    <citation type="submission" date="2021-02" db="EMBL/GenBank/DDBJ databases">
        <authorList>
            <person name="Kimball J.A."/>
            <person name="Haas M.W."/>
            <person name="Macchietto M."/>
            <person name="Kono T."/>
            <person name="Duquette J."/>
            <person name="Shao M."/>
        </authorList>
    </citation>
    <scope>NUCLEOTIDE SEQUENCE</scope>
    <source>
        <tissue evidence="3">Fresh leaf tissue</tissue>
    </source>
</reference>
<feature type="region of interest" description="Disordered" evidence="1">
    <location>
        <begin position="1"/>
        <end position="28"/>
    </location>
</feature>
<dbReference type="CDD" id="cd23340">
    <property type="entry name" value="beta-trefoil_FSCN_ACP-like"/>
    <property type="match status" value="1"/>
</dbReference>
<dbReference type="AlphaFoldDB" id="A0A8J5WZA6"/>
<reference evidence="3" key="1">
    <citation type="journal article" date="2021" name="bioRxiv">
        <title>Whole Genome Assembly and Annotation of Northern Wild Rice, Zizania palustris L., Supports a Whole Genome Duplication in the Zizania Genus.</title>
        <authorList>
            <person name="Haas M."/>
            <person name="Kono T."/>
            <person name="Macchietto M."/>
            <person name="Millas R."/>
            <person name="McGilp L."/>
            <person name="Shao M."/>
            <person name="Duquette J."/>
            <person name="Hirsch C.N."/>
            <person name="Kimball J."/>
        </authorList>
    </citation>
    <scope>NUCLEOTIDE SEQUENCE</scope>
    <source>
        <tissue evidence="3">Fresh leaf tissue</tissue>
    </source>
</reference>
<evidence type="ECO:0000313" key="4">
    <source>
        <dbReference type="Proteomes" id="UP000729402"/>
    </source>
</evidence>
<organism evidence="3 4">
    <name type="scientific">Zizania palustris</name>
    <name type="common">Northern wild rice</name>
    <dbReference type="NCBI Taxonomy" id="103762"/>
    <lineage>
        <taxon>Eukaryota</taxon>
        <taxon>Viridiplantae</taxon>
        <taxon>Streptophyta</taxon>
        <taxon>Embryophyta</taxon>
        <taxon>Tracheophyta</taxon>
        <taxon>Spermatophyta</taxon>
        <taxon>Magnoliopsida</taxon>
        <taxon>Liliopsida</taxon>
        <taxon>Poales</taxon>
        <taxon>Poaceae</taxon>
        <taxon>BOP clade</taxon>
        <taxon>Oryzoideae</taxon>
        <taxon>Oryzeae</taxon>
        <taxon>Zizaniinae</taxon>
        <taxon>Zizania</taxon>
    </lineage>
</organism>
<keyword evidence="4" id="KW-1185">Reference proteome</keyword>
<name>A0A8J5WZA6_ZIZPA</name>
<comment type="caution">
    <text evidence="3">The sequence shown here is derived from an EMBL/GenBank/DDBJ whole genome shotgun (WGS) entry which is preliminary data.</text>
</comment>
<protein>
    <recommendedName>
        <fullName evidence="2">DUF569 domain-containing protein</fullName>
    </recommendedName>
</protein>
<proteinExistence type="predicted"/>